<gene>
    <name evidence="3" type="ORF">GCM10010403_12710</name>
</gene>
<dbReference type="RefSeq" id="WP_310285842.1">
    <property type="nucleotide sequence ID" value="NZ_BAAASX010000002.1"/>
</dbReference>
<dbReference type="PANTHER" id="PTHR42850">
    <property type="entry name" value="METALLOPHOSPHOESTERASE"/>
    <property type="match status" value="1"/>
</dbReference>
<dbReference type="InterPro" id="IPR050126">
    <property type="entry name" value="Ap4A_hydrolase"/>
</dbReference>
<dbReference type="Proteomes" id="UP001501584">
    <property type="component" value="Unassembled WGS sequence"/>
</dbReference>
<dbReference type="Gene3D" id="3.60.21.10">
    <property type="match status" value="1"/>
</dbReference>
<dbReference type="InterPro" id="IPR029052">
    <property type="entry name" value="Metallo-depent_PP-like"/>
</dbReference>
<comment type="caution">
    <text evidence="3">The sequence shown here is derived from an EMBL/GenBank/DDBJ whole genome shotgun (WGS) entry which is preliminary data.</text>
</comment>
<dbReference type="PIRSF" id="PIRSF000883">
    <property type="entry name" value="Pesterase_MJ0912"/>
    <property type="match status" value="1"/>
</dbReference>
<protein>
    <submittedName>
        <fullName evidence="3">Metallophosphoesterase family protein</fullName>
    </submittedName>
</protein>
<dbReference type="InterPro" id="IPR011152">
    <property type="entry name" value="Pesterase_MJ0912"/>
</dbReference>
<comment type="similarity">
    <text evidence="1">Belongs to the metallophosphoesterase superfamily. YfcE family.</text>
</comment>
<name>A0ABN3F8X7_9ACTN</name>
<keyword evidence="4" id="KW-1185">Reference proteome</keyword>
<evidence type="ECO:0000259" key="2">
    <source>
        <dbReference type="Pfam" id="PF12850"/>
    </source>
</evidence>
<accession>A0ABN3F8X7</accession>
<evidence type="ECO:0000313" key="4">
    <source>
        <dbReference type="Proteomes" id="UP001501584"/>
    </source>
</evidence>
<dbReference type="Pfam" id="PF12850">
    <property type="entry name" value="Metallophos_2"/>
    <property type="match status" value="1"/>
</dbReference>
<feature type="domain" description="Calcineurin-like phosphoesterase" evidence="2">
    <location>
        <begin position="7"/>
        <end position="196"/>
    </location>
</feature>
<dbReference type="EMBL" id="BAAASX010000002">
    <property type="protein sequence ID" value="GAA2324018.1"/>
    <property type="molecule type" value="Genomic_DNA"/>
</dbReference>
<reference evidence="3 4" key="1">
    <citation type="journal article" date="2019" name="Int. J. Syst. Evol. Microbiol.">
        <title>The Global Catalogue of Microorganisms (GCM) 10K type strain sequencing project: providing services to taxonomists for standard genome sequencing and annotation.</title>
        <authorList>
            <consortium name="The Broad Institute Genomics Platform"/>
            <consortium name="The Broad Institute Genome Sequencing Center for Infectious Disease"/>
            <person name="Wu L."/>
            <person name="Ma J."/>
        </authorList>
    </citation>
    <scope>NUCLEOTIDE SEQUENCE [LARGE SCALE GENOMIC DNA]</scope>
    <source>
        <strain evidence="3 4">JCM 6238</strain>
    </source>
</reference>
<dbReference type="PANTHER" id="PTHR42850:SF2">
    <property type="entry name" value="BLL5683 PROTEIN"/>
    <property type="match status" value="1"/>
</dbReference>
<proteinExistence type="inferred from homology"/>
<sequence>MAPPLDRVALISDIHGNLTAFEAVLDDLASRGITRVFNLGDTIGKGPRGAECVDLSREHCEVHVQGNWEATMCAPDRVPEGDPFDWWHDRLGESRRKWLWDLPFSHDFRMSGKHLRIFHASAMSVFHRVFCDHDEAEFRAMFANTEATGDGPEPNVVAYGDIHDPYLENDLGRTLLNVGSVGNCLGDPVPSYVILEGVYGAAEPGPFSVQFVRVPYDVEAELAVTHELAMPSAEYWEGELRTGVYRANQKAGLPAAYHRHRHCSALARSELPDIPPIY</sequence>
<dbReference type="SUPFAM" id="SSF56300">
    <property type="entry name" value="Metallo-dependent phosphatases"/>
    <property type="match status" value="1"/>
</dbReference>
<dbReference type="InterPro" id="IPR024654">
    <property type="entry name" value="Calcineurin-like_PHP_lpxH"/>
</dbReference>
<evidence type="ECO:0000313" key="3">
    <source>
        <dbReference type="EMBL" id="GAA2324018.1"/>
    </source>
</evidence>
<evidence type="ECO:0000256" key="1">
    <source>
        <dbReference type="ARBA" id="ARBA00008950"/>
    </source>
</evidence>
<organism evidence="3 4">
    <name type="scientific">Glycomyces rutgersensis</name>
    <dbReference type="NCBI Taxonomy" id="58115"/>
    <lineage>
        <taxon>Bacteria</taxon>
        <taxon>Bacillati</taxon>
        <taxon>Actinomycetota</taxon>
        <taxon>Actinomycetes</taxon>
        <taxon>Glycomycetales</taxon>
        <taxon>Glycomycetaceae</taxon>
        <taxon>Glycomyces</taxon>
    </lineage>
</organism>